<evidence type="ECO:0000256" key="5">
    <source>
        <dbReference type="ARBA" id="ARBA00022801"/>
    </source>
</evidence>
<feature type="domain" description="Peptidase S1" evidence="10">
    <location>
        <begin position="173"/>
        <end position="210"/>
    </location>
</feature>
<reference evidence="11" key="1">
    <citation type="submission" date="2021-01" db="EMBL/GenBank/DDBJ databases">
        <title>A chromosome-scale assembly of European eel, Anguilla anguilla.</title>
        <authorList>
            <person name="Henkel C."/>
            <person name="Jong-Raadsen S.A."/>
            <person name="Dufour S."/>
            <person name="Weltzien F.-A."/>
            <person name="Palstra A.P."/>
            <person name="Pelster B."/>
            <person name="Spaink H.P."/>
            <person name="Van Den Thillart G.E."/>
            <person name="Jansen H."/>
            <person name="Zahm M."/>
            <person name="Klopp C."/>
            <person name="Cedric C."/>
            <person name="Louis A."/>
            <person name="Berthelot C."/>
            <person name="Parey E."/>
            <person name="Roest Crollius H."/>
            <person name="Montfort J."/>
            <person name="Robinson-Rechavi M."/>
            <person name="Bucao C."/>
            <person name="Bouchez O."/>
            <person name="Gislard M."/>
            <person name="Lluch J."/>
            <person name="Milhes M."/>
            <person name="Lampietro C."/>
            <person name="Lopez Roques C."/>
            <person name="Donnadieu C."/>
            <person name="Braasch I."/>
            <person name="Desvignes T."/>
            <person name="Postlethwait J."/>
            <person name="Bobe J."/>
            <person name="Guiguen Y."/>
            <person name="Dirks R."/>
        </authorList>
    </citation>
    <scope>NUCLEOTIDE SEQUENCE</scope>
    <source>
        <strain evidence="11">Tag_6206</strain>
        <tissue evidence="11">Liver</tissue>
    </source>
</reference>
<dbReference type="Proteomes" id="UP001044222">
    <property type="component" value="Chromosome 16"/>
</dbReference>
<dbReference type="GO" id="GO:0004252">
    <property type="term" value="F:serine-type endopeptidase activity"/>
    <property type="evidence" value="ECO:0007669"/>
    <property type="project" value="InterPro"/>
</dbReference>
<dbReference type="InterPro" id="IPR009003">
    <property type="entry name" value="Peptidase_S1_PA"/>
</dbReference>
<dbReference type="EMBL" id="JAFIRN010000016">
    <property type="protein sequence ID" value="KAG5833380.1"/>
    <property type="molecule type" value="Genomic_DNA"/>
</dbReference>
<dbReference type="Pfam" id="PF00089">
    <property type="entry name" value="Trypsin"/>
    <property type="match status" value="1"/>
</dbReference>
<evidence type="ECO:0000256" key="6">
    <source>
        <dbReference type="ARBA" id="ARBA00022825"/>
    </source>
</evidence>
<comment type="caution">
    <text evidence="11">The sequence shown here is derived from an EMBL/GenBank/DDBJ whole genome shotgun (WGS) entry which is preliminary data.</text>
</comment>
<name>A0A9D3LQM1_ANGAN</name>
<protein>
    <recommendedName>
        <fullName evidence="8">Serine protease 23</fullName>
    </recommendedName>
</protein>
<keyword evidence="12" id="KW-1185">Reference proteome</keyword>
<dbReference type="InterPro" id="IPR043504">
    <property type="entry name" value="Peptidase_S1_PA_chymotrypsin"/>
</dbReference>
<comment type="subcellular location">
    <subcellularLocation>
        <location evidence="1">Secreted</location>
    </subcellularLocation>
</comment>
<dbReference type="SUPFAM" id="SSF50494">
    <property type="entry name" value="Trypsin-like serine proteases"/>
    <property type="match status" value="1"/>
</dbReference>
<evidence type="ECO:0000256" key="3">
    <source>
        <dbReference type="ARBA" id="ARBA00022670"/>
    </source>
</evidence>
<dbReference type="PANTHER" id="PTHR15462">
    <property type="entry name" value="SERINE PROTEASE"/>
    <property type="match status" value="1"/>
</dbReference>
<dbReference type="GO" id="GO:0005615">
    <property type="term" value="C:extracellular space"/>
    <property type="evidence" value="ECO:0007669"/>
    <property type="project" value="TreeGrafter"/>
</dbReference>
<evidence type="ECO:0000256" key="9">
    <source>
        <dbReference type="SAM" id="MobiDB-lite"/>
    </source>
</evidence>
<keyword evidence="7" id="KW-0325">Glycoprotein</keyword>
<dbReference type="InterPro" id="IPR001254">
    <property type="entry name" value="Trypsin_dom"/>
</dbReference>
<feature type="region of interest" description="Disordered" evidence="9">
    <location>
        <begin position="221"/>
        <end position="242"/>
    </location>
</feature>
<keyword evidence="5" id="KW-0378">Hydrolase</keyword>
<dbReference type="Gene3D" id="2.40.10.10">
    <property type="entry name" value="Trypsin-like serine proteases"/>
    <property type="match status" value="1"/>
</dbReference>
<proteinExistence type="predicted"/>
<gene>
    <name evidence="11" type="ORF">ANANG_G00275320</name>
</gene>
<dbReference type="PANTHER" id="PTHR15462:SF10">
    <property type="entry name" value="SERINE PROTEASE 23"/>
    <property type="match status" value="1"/>
</dbReference>
<evidence type="ECO:0000256" key="7">
    <source>
        <dbReference type="ARBA" id="ARBA00023180"/>
    </source>
</evidence>
<dbReference type="GO" id="GO:0006508">
    <property type="term" value="P:proteolysis"/>
    <property type="evidence" value="ECO:0007669"/>
    <property type="project" value="UniProtKB-KW"/>
</dbReference>
<keyword evidence="3" id="KW-0645">Protease</keyword>
<evidence type="ECO:0000313" key="12">
    <source>
        <dbReference type="Proteomes" id="UP001044222"/>
    </source>
</evidence>
<organism evidence="11 12">
    <name type="scientific">Anguilla anguilla</name>
    <name type="common">European freshwater eel</name>
    <name type="synonym">Muraena anguilla</name>
    <dbReference type="NCBI Taxonomy" id="7936"/>
    <lineage>
        <taxon>Eukaryota</taxon>
        <taxon>Metazoa</taxon>
        <taxon>Chordata</taxon>
        <taxon>Craniata</taxon>
        <taxon>Vertebrata</taxon>
        <taxon>Euteleostomi</taxon>
        <taxon>Actinopterygii</taxon>
        <taxon>Neopterygii</taxon>
        <taxon>Teleostei</taxon>
        <taxon>Anguilliformes</taxon>
        <taxon>Anguillidae</taxon>
        <taxon>Anguilla</taxon>
    </lineage>
</organism>
<keyword evidence="6" id="KW-0720">Serine protease</keyword>
<evidence type="ECO:0000256" key="2">
    <source>
        <dbReference type="ARBA" id="ARBA00022525"/>
    </source>
</evidence>
<evidence type="ECO:0000256" key="8">
    <source>
        <dbReference type="ARBA" id="ARBA00040551"/>
    </source>
</evidence>
<evidence type="ECO:0000313" key="11">
    <source>
        <dbReference type="EMBL" id="KAG5833380.1"/>
    </source>
</evidence>
<keyword evidence="2" id="KW-0964">Secreted</keyword>
<accession>A0A9D3LQM1</accession>
<keyword evidence="4" id="KW-0732">Signal</keyword>
<dbReference type="AlphaFoldDB" id="A0A9D3LQM1"/>
<evidence type="ECO:0000259" key="10">
    <source>
        <dbReference type="Pfam" id="PF00089"/>
    </source>
</evidence>
<evidence type="ECO:0000256" key="4">
    <source>
        <dbReference type="ARBA" id="ARBA00022729"/>
    </source>
</evidence>
<sequence>MLSTPPATALVHLPASRLRGQAQDFYWFSVGMAPQVRILALFLLSLCCDRGSLRHSASWKPQWPLLRVPVVMPQQTLERPAPHFLAEAKLEVTSTCDPDCHKQAPTPGYWDLREYLSYETLHANGSLVETAVGIYGFNTADLRREAAGRSRARRQIYGPDSRFSIVGQDFLLNYPFSTAVKLSTGCTGTLVGDRHVLTAAHCVHDGKNYVKGAQKLRVGFLKPRQRDAPQANRTGSPAGPTR</sequence>
<dbReference type="InterPro" id="IPR050966">
    <property type="entry name" value="Glutamyl_endopeptidase"/>
</dbReference>
<evidence type="ECO:0000256" key="1">
    <source>
        <dbReference type="ARBA" id="ARBA00004613"/>
    </source>
</evidence>